<keyword evidence="1" id="KW-0472">Membrane</keyword>
<name>A0A4Y8UI49_9GAMM</name>
<dbReference type="GO" id="GO:0016989">
    <property type="term" value="F:sigma factor antagonist activity"/>
    <property type="evidence" value="ECO:0007669"/>
    <property type="project" value="InterPro"/>
</dbReference>
<dbReference type="SUPFAM" id="SSF89069">
    <property type="entry name" value="N-terminal, cytoplasmic domain of anti-sigmaE factor RseA"/>
    <property type="match status" value="1"/>
</dbReference>
<evidence type="ECO:0000313" key="3">
    <source>
        <dbReference type="EMBL" id="TFH68495.1"/>
    </source>
</evidence>
<keyword evidence="1" id="KW-0812">Transmembrane</keyword>
<dbReference type="InterPro" id="IPR036147">
    <property type="entry name" value="Anti-sigma_E_RseA_N_sf"/>
</dbReference>
<keyword evidence="4" id="KW-1185">Reference proteome</keyword>
<feature type="domain" description="Anti sigma-E protein RseA N-terminal" evidence="2">
    <location>
        <begin position="9"/>
        <end position="82"/>
    </location>
</feature>
<dbReference type="InterPro" id="IPR052383">
    <property type="entry name" value="Anti-sigma-E_RseA-like"/>
</dbReference>
<reference evidence="3 4" key="1">
    <citation type="submission" date="2019-03" db="EMBL/GenBank/DDBJ databases">
        <title>Draft genome of Gammaproteobacteria bacterium LSUCC0057, a member of the SAR92 clade.</title>
        <authorList>
            <person name="Lanclos V.C."/>
            <person name="Doiron C."/>
            <person name="Henson M.W."/>
            <person name="Thrash J.C."/>
        </authorList>
    </citation>
    <scope>NUCLEOTIDE SEQUENCE [LARGE SCALE GENOMIC DNA]</scope>
    <source>
        <strain evidence="3 4">LSUCC0057</strain>
    </source>
</reference>
<gene>
    <name evidence="3" type="ORF">E3W66_00595</name>
</gene>
<evidence type="ECO:0000259" key="2">
    <source>
        <dbReference type="Pfam" id="PF03872"/>
    </source>
</evidence>
<protein>
    <recommendedName>
        <fullName evidence="2">Anti sigma-E protein RseA N-terminal domain-containing protein</fullName>
    </recommendedName>
</protein>
<dbReference type="InterPro" id="IPR005572">
    <property type="entry name" value="Anti-sigma_E_RseA_N"/>
</dbReference>
<evidence type="ECO:0000313" key="4">
    <source>
        <dbReference type="Proteomes" id="UP000298133"/>
    </source>
</evidence>
<dbReference type="PANTHER" id="PTHR38104:SF1">
    <property type="entry name" value="ANTI-SIGMA-E FACTOR RSEA"/>
    <property type="match status" value="1"/>
</dbReference>
<dbReference type="CDD" id="cd16328">
    <property type="entry name" value="RseA_N"/>
    <property type="match status" value="1"/>
</dbReference>
<dbReference type="OrthoDB" id="5734981at2"/>
<sequence length="217" mass="23464">MTEQQQRLKQTLSALADGEANELELQRILRELDGDAAPLLRQRWQSYHQQRALMRGERFAAGDISAAVSAAIAAEPAHRKSRWNSALGSLSRVAVAASVALFALVAVQQFDGVGNQPPALEFAQESLDADHYNGPALQFPSGFRPELNAQTVSARSAGSDRASSAALPLNVGMSEADYLHSRSYLLNLLERHQRQSASIANPALLPVMLPATLPSDR</sequence>
<dbReference type="Gene3D" id="1.10.10.880">
    <property type="entry name" value="Anti sigma-E protein RseA, N-terminal domain"/>
    <property type="match status" value="1"/>
</dbReference>
<dbReference type="EMBL" id="SPIA01000001">
    <property type="protein sequence ID" value="TFH68495.1"/>
    <property type="molecule type" value="Genomic_DNA"/>
</dbReference>
<evidence type="ECO:0000256" key="1">
    <source>
        <dbReference type="SAM" id="Phobius"/>
    </source>
</evidence>
<feature type="transmembrane region" description="Helical" evidence="1">
    <location>
        <begin position="89"/>
        <end position="107"/>
    </location>
</feature>
<dbReference type="AlphaFoldDB" id="A0A4Y8UI49"/>
<accession>A0A4Y8UI49</accession>
<organism evidence="3 4">
    <name type="scientific">Gammaproteobacteria bacterium LSUCC0057</name>
    <dbReference type="NCBI Taxonomy" id="2559237"/>
    <lineage>
        <taxon>Bacteria</taxon>
        <taxon>Pseudomonadati</taxon>
        <taxon>Pseudomonadota</taxon>
        <taxon>Gammaproteobacteria</taxon>
        <taxon>Cellvibrionales</taxon>
        <taxon>Porticoccaceae</taxon>
        <taxon>SAR92 clade</taxon>
    </lineage>
</organism>
<proteinExistence type="predicted"/>
<dbReference type="Proteomes" id="UP000298133">
    <property type="component" value="Unassembled WGS sequence"/>
</dbReference>
<dbReference type="Pfam" id="PF03872">
    <property type="entry name" value="RseA_N"/>
    <property type="match status" value="1"/>
</dbReference>
<dbReference type="PANTHER" id="PTHR38104">
    <property type="match status" value="1"/>
</dbReference>
<comment type="caution">
    <text evidence="3">The sequence shown here is derived from an EMBL/GenBank/DDBJ whole genome shotgun (WGS) entry which is preliminary data.</text>
</comment>
<keyword evidence="1" id="KW-1133">Transmembrane helix</keyword>